<dbReference type="OrthoDB" id="356681at2"/>
<protein>
    <submittedName>
        <fullName evidence="2">Metallophosphoesterase</fullName>
    </submittedName>
</protein>
<organism evidence="2 3">
    <name type="scientific">Bradyrhizobium niftali</name>
    <dbReference type="NCBI Taxonomy" id="2560055"/>
    <lineage>
        <taxon>Bacteria</taxon>
        <taxon>Pseudomonadati</taxon>
        <taxon>Pseudomonadota</taxon>
        <taxon>Alphaproteobacteria</taxon>
        <taxon>Hyphomicrobiales</taxon>
        <taxon>Nitrobacteraceae</taxon>
        <taxon>Bradyrhizobium</taxon>
    </lineage>
</organism>
<dbReference type="RefSeq" id="WP_135178301.1">
    <property type="nucleotide sequence ID" value="NZ_SPQT01000030.1"/>
</dbReference>
<proteinExistence type="predicted"/>
<dbReference type="EMBL" id="SPQT01000030">
    <property type="protein sequence ID" value="TFV41271.1"/>
    <property type="molecule type" value="Genomic_DNA"/>
</dbReference>
<dbReference type="Proteomes" id="UP000297966">
    <property type="component" value="Unassembled WGS sequence"/>
</dbReference>
<dbReference type="Pfam" id="PF00149">
    <property type="entry name" value="Metallophos"/>
    <property type="match status" value="1"/>
</dbReference>
<dbReference type="InterPro" id="IPR004843">
    <property type="entry name" value="Calcineurin-like_PHP"/>
</dbReference>
<evidence type="ECO:0000313" key="2">
    <source>
        <dbReference type="EMBL" id="TFV41271.1"/>
    </source>
</evidence>
<feature type="domain" description="Calcineurin-like phosphoesterase" evidence="1">
    <location>
        <begin position="8"/>
        <end position="225"/>
    </location>
</feature>
<dbReference type="GO" id="GO:0016787">
    <property type="term" value="F:hydrolase activity"/>
    <property type="evidence" value="ECO:0007669"/>
    <property type="project" value="InterPro"/>
</dbReference>
<keyword evidence="3" id="KW-1185">Reference proteome</keyword>
<dbReference type="InterPro" id="IPR029052">
    <property type="entry name" value="Metallo-depent_PP-like"/>
</dbReference>
<dbReference type="Gene3D" id="3.60.21.10">
    <property type="match status" value="1"/>
</dbReference>
<reference evidence="2 3" key="1">
    <citation type="submission" date="2019-03" db="EMBL/GenBank/DDBJ databases">
        <title>Bradyrhizobium diversity isolated from nodules of Chamaecrista fasciculata.</title>
        <authorList>
            <person name="Klepa M.S."/>
            <person name="Urquiaga M.O."/>
            <person name="Hungria M."/>
            <person name="Delamuta J.R."/>
        </authorList>
    </citation>
    <scope>NUCLEOTIDE SEQUENCE [LARGE SCALE GENOMIC DNA]</scope>
    <source>
        <strain evidence="2 3">CNPSo 3448</strain>
    </source>
</reference>
<sequence length="259" mass="28119">MILQPMSDLHSDFPGFKGYPAPVSGASVIVVAGDTRQGLATALRELRAAYPPPLEVVVVAGNHEFWARPALPAAIDEGRRVAADLGLHYLENEVAIIGGATGVRFAGCTLWSDYGLFGEVSRAAAMRAALEGMRDHKRIKWSSNPWARFRPQEARALHQMSLTFLEAVLATHHPGPTVLVTHFAPTIDAVSPSHRDSLLAASSCTALVPLVDRFGPAAWISGHTHFAYRMTRGRTLMISNPHGYPDERLGFDPLLTIEV</sequence>
<evidence type="ECO:0000259" key="1">
    <source>
        <dbReference type="Pfam" id="PF00149"/>
    </source>
</evidence>
<dbReference type="SUPFAM" id="SSF56300">
    <property type="entry name" value="Metallo-dependent phosphatases"/>
    <property type="match status" value="1"/>
</dbReference>
<dbReference type="PANTHER" id="PTHR37844:SF2">
    <property type="entry name" value="SER_THR PROTEIN PHOSPHATASE SUPERFAMILY (AFU_ORTHOLOGUE AFUA_1G14840)"/>
    <property type="match status" value="1"/>
</dbReference>
<dbReference type="PANTHER" id="PTHR37844">
    <property type="entry name" value="SER/THR PROTEIN PHOSPHATASE SUPERFAMILY (AFU_ORTHOLOGUE AFUA_1G14840)"/>
    <property type="match status" value="1"/>
</dbReference>
<dbReference type="AlphaFoldDB" id="A0A4Y9LCM1"/>
<name>A0A4Y9LCM1_9BRAD</name>
<accession>A0A4Y9LCM1</accession>
<evidence type="ECO:0000313" key="3">
    <source>
        <dbReference type="Proteomes" id="UP000297966"/>
    </source>
</evidence>
<gene>
    <name evidence="2" type="ORF">E4K65_37025</name>
</gene>
<comment type="caution">
    <text evidence="2">The sequence shown here is derived from an EMBL/GenBank/DDBJ whole genome shotgun (WGS) entry which is preliminary data.</text>
</comment>